<accession>A0AAJ7WW34</accession>
<dbReference type="InterPro" id="IPR002859">
    <property type="entry name" value="PKD/REJ-like"/>
</dbReference>
<evidence type="ECO:0000313" key="7">
    <source>
        <dbReference type="Proteomes" id="UP001318040"/>
    </source>
</evidence>
<evidence type="ECO:0000313" key="8">
    <source>
        <dbReference type="RefSeq" id="XP_032812314.1"/>
    </source>
</evidence>
<evidence type="ECO:0000256" key="5">
    <source>
        <dbReference type="ARBA" id="ARBA00023136"/>
    </source>
</evidence>
<keyword evidence="3" id="KW-0677">Repeat</keyword>
<feature type="domain" description="PKD/REJ-like" evidence="6">
    <location>
        <begin position="10"/>
        <end position="400"/>
    </location>
</feature>
<keyword evidence="4" id="KW-1133">Transmembrane helix</keyword>
<dbReference type="GO" id="GO:0005261">
    <property type="term" value="F:monoatomic cation channel activity"/>
    <property type="evidence" value="ECO:0007669"/>
    <property type="project" value="TreeGrafter"/>
</dbReference>
<dbReference type="GO" id="GO:0005886">
    <property type="term" value="C:plasma membrane"/>
    <property type="evidence" value="ECO:0007669"/>
    <property type="project" value="TreeGrafter"/>
</dbReference>
<dbReference type="AlphaFoldDB" id="A0AAJ7WW34"/>
<dbReference type="GO" id="GO:0006816">
    <property type="term" value="P:calcium ion transport"/>
    <property type="evidence" value="ECO:0007669"/>
    <property type="project" value="TreeGrafter"/>
</dbReference>
<evidence type="ECO:0000256" key="2">
    <source>
        <dbReference type="ARBA" id="ARBA00022692"/>
    </source>
</evidence>
<evidence type="ECO:0000256" key="1">
    <source>
        <dbReference type="ARBA" id="ARBA00004370"/>
    </source>
</evidence>
<dbReference type="KEGG" id="pmrn:116943520"/>
<dbReference type="RefSeq" id="XP_032812314.1">
    <property type="nucleotide sequence ID" value="XM_032956423.1"/>
</dbReference>
<name>A0AAJ7WW34_PETMA</name>
<evidence type="ECO:0000256" key="3">
    <source>
        <dbReference type="ARBA" id="ARBA00022737"/>
    </source>
</evidence>
<gene>
    <name evidence="8" type="primary">LOC116943520</name>
</gene>
<keyword evidence="5" id="KW-0472">Membrane</keyword>
<dbReference type="Pfam" id="PF02010">
    <property type="entry name" value="REJ"/>
    <property type="match status" value="1"/>
</dbReference>
<reference evidence="8" key="1">
    <citation type="submission" date="2025-08" db="UniProtKB">
        <authorList>
            <consortium name="RefSeq"/>
        </authorList>
    </citation>
    <scope>IDENTIFICATION</scope>
    <source>
        <tissue evidence="8">Sperm</tissue>
    </source>
</reference>
<comment type="subcellular location">
    <subcellularLocation>
        <location evidence="1">Membrane</location>
    </subcellularLocation>
</comment>
<protein>
    <submittedName>
        <fullName evidence="8">Polycystic kidney disease and receptor for egg jelly-related protein-like</fullName>
    </submittedName>
</protein>
<dbReference type="PANTHER" id="PTHR46730:SF1">
    <property type="entry name" value="PLAT DOMAIN-CONTAINING PROTEIN"/>
    <property type="match status" value="1"/>
</dbReference>
<dbReference type="Proteomes" id="UP001318040">
    <property type="component" value="Chromosome 18"/>
</dbReference>
<proteinExistence type="predicted"/>
<organism evidence="7 8">
    <name type="scientific">Petromyzon marinus</name>
    <name type="common">Sea lamprey</name>
    <dbReference type="NCBI Taxonomy" id="7757"/>
    <lineage>
        <taxon>Eukaryota</taxon>
        <taxon>Metazoa</taxon>
        <taxon>Chordata</taxon>
        <taxon>Craniata</taxon>
        <taxon>Vertebrata</taxon>
        <taxon>Cyclostomata</taxon>
        <taxon>Hyperoartia</taxon>
        <taxon>Petromyzontiformes</taxon>
        <taxon>Petromyzontidae</taxon>
        <taxon>Petromyzon</taxon>
    </lineage>
</organism>
<evidence type="ECO:0000256" key="4">
    <source>
        <dbReference type="ARBA" id="ARBA00022989"/>
    </source>
</evidence>
<dbReference type="PANTHER" id="PTHR46730">
    <property type="entry name" value="POLYCYSTIN-1"/>
    <property type="match status" value="1"/>
</dbReference>
<keyword evidence="2" id="KW-0812">Transmembrane</keyword>
<keyword evidence="7" id="KW-1185">Reference proteome</keyword>
<evidence type="ECO:0000259" key="6">
    <source>
        <dbReference type="Pfam" id="PF02010"/>
    </source>
</evidence>
<sequence>MDVVANLKVFCVQTYTDAQYTWTITHRANGNVSSIPWHNSKRVHFPPRYFAEGEYVLRVTASLRTVTTEEQTDFLNITVGPERLVVAIVGGASRRVGVGHDLVVHASEGPYDLDESRDLTETNFDWECTKASAGGVLAACEVGFLETGVVKISKSWLEADWRLTVAVTVTKGTLSATAAQTFNVVRGNVLDIYIRCDDNCKDRVATSESLSLSVVCMNCGGAKDVAFSWTLKAQQIISNLEEIASTGVHEQGLALIPDALETRTHYTATVSVSAQGAVTTEASYGFVTSVSPYNGSCSSEPTAGLAGITGFQLRCEGWLSDSDSSGRASDLTYEWWLKWPLHDQLLCSSRLSLTPELLLPRGDADTGGRLTLAAAVCDAVGQCTKVAVYVQVLIPPMQELINNTRGLLAQGGFIEGMVQRSDSLLPGIVTVLTATLHTRAEGNAAKEVQALKSKNMLNTPC</sequence>